<keyword evidence="1" id="KW-0472">Membrane</keyword>
<feature type="transmembrane region" description="Helical" evidence="1">
    <location>
        <begin position="293"/>
        <end position="313"/>
    </location>
</feature>
<protein>
    <recommendedName>
        <fullName evidence="4">Glycosyltransferase RgtA/B/C/D-like domain-containing protein</fullName>
    </recommendedName>
</protein>
<dbReference type="Proteomes" id="UP001208649">
    <property type="component" value="Unassembled WGS sequence"/>
</dbReference>
<evidence type="ECO:0008006" key="4">
    <source>
        <dbReference type="Google" id="ProtNLM"/>
    </source>
</evidence>
<sequence length="529" mass="61996">MKSLLTTCAVFFGVCVIYLILMLSQTDNIFTYTVDDAYIHLALAKNFALHKVWGMTQYTFSSSSSSPIFTFILSILIYIFGNHDIIPLIFNLIISFFVIYFLDKYYSQYFQQNRNVIIASLFTLFFAVFHLQVMLGMEHVLQVFLIVVNIYFFQKWLDSDFKKSESAYWFYFTIALLGLVRFESMFYFVSLAFVFVCLKNFRNAFLTLVCGFLPILIFGYFNYQQSGYFLPYSVVVKGARIELAGDFVSQLQHLLLNKLFLNITFYKVGLFFLLITVVLLYRDYRNKISFHQLILNNFLLIVLSFTLILHSFFGTFRAFFRYEAYISVAFVMVIIPRLKHFFVNPLFAFKKDKVMGLLIIFNVLLLVYKFGFSHLMIVNGSRNIYEQQIQSAKFLKKYYNTSKVVANDIGAICYFSDIHLLDIVGLGSKEMIPYNENGREFDQKFENFVTEYSIKNNYDLAIVYEEWFGGYVPKNWKKVAVLTIDDNINAAVDHVVIYSINPENYLQLQENVRKFKWNKNVQVSITGQQ</sequence>
<feature type="transmembrane region" description="Helical" evidence="1">
    <location>
        <begin position="357"/>
        <end position="377"/>
    </location>
</feature>
<feature type="transmembrane region" description="Helical" evidence="1">
    <location>
        <begin position="259"/>
        <end position="281"/>
    </location>
</feature>
<comment type="caution">
    <text evidence="2">The sequence shown here is derived from an EMBL/GenBank/DDBJ whole genome shotgun (WGS) entry which is preliminary data.</text>
</comment>
<name>A0ABT2W7D7_9FLAO</name>
<evidence type="ECO:0000313" key="2">
    <source>
        <dbReference type="EMBL" id="MCU7617895.1"/>
    </source>
</evidence>
<organism evidence="2 3">
    <name type="scientific">Chryseobacterium edaphi</name>
    <dbReference type="NCBI Taxonomy" id="2976532"/>
    <lineage>
        <taxon>Bacteria</taxon>
        <taxon>Pseudomonadati</taxon>
        <taxon>Bacteroidota</taxon>
        <taxon>Flavobacteriia</taxon>
        <taxon>Flavobacteriales</taxon>
        <taxon>Weeksellaceae</taxon>
        <taxon>Chryseobacterium group</taxon>
        <taxon>Chryseobacterium</taxon>
    </lineage>
</organism>
<feature type="transmembrane region" description="Helical" evidence="1">
    <location>
        <begin position="85"/>
        <end position="102"/>
    </location>
</feature>
<accession>A0ABT2W7D7</accession>
<evidence type="ECO:0000313" key="3">
    <source>
        <dbReference type="Proteomes" id="UP001208649"/>
    </source>
</evidence>
<dbReference type="RefSeq" id="WP_263003345.1">
    <property type="nucleotide sequence ID" value="NZ_JAOTEM010000002.1"/>
</dbReference>
<feature type="transmembrane region" description="Helical" evidence="1">
    <location>
        <begin position="169"/>
        <end position="198"/>
    </location>
</feature>
<keyword evidence="1" id="KW-1133">Transmembrane helix</keyword>
<dbReference type="EMBL" id="JAOTEM010000002">
    <property type="protein sequence ID" value="MCU7617895.1"/>
    <property type="molecule type" value="Genomic_DNA"/>
</dbReference>
<proteinExistence type="predicted"/>
<reference evidence="3" key="1">
    <citation type="submission" date="2023-07" db="EMBL/GenBank/DDBJ databases">
        <title>Chryseobacterium sp. strain PBS4-4 Genome sequencing and assembly.</title>
        <authorList>
            <person name="Jung Y."/>
        </authorList>
    </citation>
    <scope>NUCLEOTIDE SEQUENCE [LARGE SCALE GENOMIC DNA]</scope>
    <source>
        <strain evidence="3">PBS4-4</strain>
    </source>
</reference>
<feature type="transmembrane region" description="Helical" evidence="1">
    <location>
        <begin position="58"/>
        <end position="78"/>
    </location>
</feature>
<keyword evidence="3" id="KW-1185">Reference proteome</keyword>
<feature type="transmembrane region" description="Helical" evidence="1">
    <location>
        <begin position="205"/>
        <end position="223"/>
    </location>
</feature>
<gene>
    <name evidence="2" type="ORF">NZ698_11865</name>
</gene>
<keyword evidence="1" id="KW-0812">Transmembrane</keyword>
<evidence type="ECO:0000256" key="1">
    <source>
        <dbReference type="SAM" id="Phobius"/>
    </source>
</evidence>
<feature type="transmembrane region" description="Helical" evidence="1">
    <location>
        <begin position="114"/>
        <end position="133"/>
    </location>
</feature>
<feature type="transmembrane region" description="Helical" evidence="1">
    <location>
        <begin position="319"/>
        <end position="336"/>
    </location>
</feature>